<dbReference type="Gene3D" id="3.30.530.20">
    <property type="match status" value="1"/>
</dbReference>
<proteinExistence type="predicted"/>
<keyword evidence="1" id="KW-1133">Transmembrane helix</keyword>
<dbReference type="EMBL" id="AABL01000282">
    <property type="protein sequence ID" value="EAA20104.1"/>
    <property type="molecule type" value="Genomic_DNA"/>
</dbReference>
<comment type="caution">
    <text evidence="2">The sequence shown here is derived from an EMBL/GenBank/DDBJ whole genome shotgun (WGS) entry which is preliminary data.</text>
</comment>
<gene>
    <name evidence="2" type="ORF">PY01076</name>
</gene>
<dbReference type="PaxDb" id="73239-Q7RQL9"/>
<dbReference type="STRING" id="73239.Q7RQL9"/>
<reference evidence="2 3" key="1">
    <citation type="journal article" date="2002" name="Nature">
        <title>Genome sequence and comparative analysis of the model rodent malaria parasite Plasmodium yoelii yoelii.</title>
        <authorList>
            <person name="Carlton J.M."/>
            <person name="Angiuoli S.V."/>
            <person name="Suh B.B."/>
            <person name="Kooij T.W."/>
            <person name="Pertea M."/>
            <person name="Silva J.C."/>
            <person name="Ermolaeva M.D."/>
            <person name="Allen J.E."/>
            <person name="Selengut J.D."/>
            <person name="Koo H.L."/>
            <person name="Peterson J.D."/>
            <person name="Pop M."/>
            <person name="Kosack D.S."/>
            <person name="Shumway M.F."/>
            <person name="Bidwell S.L."/>
            <person name="Shallom S.J."/>
            <person name="van Aken S.E."/>
            <person name="Riedmuller S.B."/>
            <person name="Feldblyum T.V."/>
            <person name="Cho J.K."/>
            <person name="Quackenbush J."/>
            <person name="Sedegah M."/>
            <person name="Shoaibi A."/>
            <person name="Cummings L.M."/>
            <person name="Florens L."/>
            <person name="Yates J.R."/>
            <person name="Raine J.D."/>
            <person name="Sinden R.E."/>
            <person name="Harris M.A."/>
            <person name="Cunningham D.A."/>
            <person name="Preiser P.R."/>
            <person name="Bergman L.W."/>
            <person name="Vaidya A.B."/>
            <person name="van Lin L.H."/>
            <person name="Janse C.J."/>
            <person name="Waters A.P."/>
            <person name="Smith H.O."/>
            <person name="White O.R."/>
            <person name="Salzberg S.L."/>
            <person name="Venter J.C."/>
            <person name="Fraser C.M."/>
            <person name="Hoffman S.L."/>
            <person name="Gardner M.J."/>
            <person name="Carucci D.J."/>
        </authorList>
    </citation>
    <scope>NUCLEOTIDE SEQUENCE [LARGE SCALE GENOMIC DNA]</scope>
    <source>
        <strain evidence="2 3">17XNL</strain>
    </source>
</reference>
<accession>Q7RQL9</accession>
<dbReference type="InParanoid" id="Q7RQL9"/>
<evidence type="ECO:0000313" key="2">
    <source>
        <dbReference type="EMBL" id="EAA20104.1"/>
    </source>
</evidence>
<keyword evidence="3" id="KW-1185">Reference proteome</keyword>
<protein>
    <submittedName>
        <fullName evidence="2">Uncharacterized protein</fullName>
    </submittedName>
</protein>
<dbReference type="Proteomes" id="UP000008553">
    <property type="component" value="Unassembled WGS sequence"/>
</dbReference>
<dbReference type="AlphaFoldDB" id="Q7RQL9"/>
<keyword evidence="1" id="KW-0472">Membrane</keyword>
<organism evidence="2 3">
    <name type="scientific">Plasmodium yoelii yoelii</name>
    <dbReference type="NCBI Taxonomy" id="73239"/>
    <lineage>
        <taxon>Eukaryota</taxon>
        <taxon>Sar</taxon>
        <taxon>Alveolata</taxon>
        <taxon>Apicomplexa</taxon>
        <taxon>Aconoidasida</taxon>
        <taxon>Haemosporida</taxon>
        <taxon>Plasmodiidae</taxon>
        <taxon>Plasmodium</taxon>
        <taxon>Plasmodium (Vinckeia)</taxon>
    </lineage>
</organism>
<evidence type="ECO:0000313" key="3">
    <source>
        <dbReference type="Proteomes" id="UP000008553"/>
    </source>
</evidence>
<name>Q7RQL9_PLAYO</name>
<evidence type="ECO:0000256" key="1">
    <source>
        <dbReference type="SAM" id="Phobius"/>
    </source>
</evidence>
<dbReference type="InterPro" id="IPR023393">
    <property type="entry name" value="START-like_dom_sf"/>
</dbReference>
<sequence length="220" mass="26274">MHKVPDLQNLYIIEKNIKRCKKRECKYLKFYKTTVYYTHTCAYIYMWICFICIKTIYGIFLFQHLLSAHTMPAYISNHTHTMPAYISNHTHTMPAYISNHTHTMPAYISNHTHTMPAYISNHAHTMPAYISNHAHSLFFVSSHDTSLFYHLITEWDIKDKQNYINVNFYINFKLKNKLYQNFMNLYIKELGRNILYAFIKEAKSNSLKNVDSFFNNLKIK</sequence>
<keyword evidence="1" id="KW-0812">Transmembrane</keyword>
<feature type="transmembrane region" description="Helical" evidence="1">
    <location>
        <begin position="42"/>
        <end position="62"/>
    </location>
</feature>